<dbReference type="PANTHER" id="PTHR43798">
    <property type="entry name" value="MONOACYLGLYCEROL LIPASE"/>
    <property type="match status" value="1"/>
</dbReference>
<comment type="caution">
    <text evidence="2">The sequence shown here is derived from an EMBL/GenBank/DDBJ whole genome shotgun (WGS) entry which is preliminary data.</text>
</comment>
<dbReference type="EMBL" id="BMKB01000002">
    <property type="protein sequence ID" value="GGA48340.1"/>
    <property type="molecule type" value="Genomic_DNA"/>
</dbReference>
<dbReference type="SUPFAM" id="SSF53474">
    <property type="entry name" value="alpha/beta-Hydrolases"/>
    <property type="match status" value="1"/>
</dbReference>
<evidence type="ECO:0000259" key="1">
    <source>
        <dbReference type="Pfam" id="PF12697"/>
    </source>
</evidence>
<dbReference type="GO" id="GO:0016020">
    <property type="term" value="C:membrane"/>
    <property type="evidence" value="ECO:0007669"/>
    <property type="project" value="TreeGrafter"/>
</dbReference>
<protein>
    <recommendedName>
        <fullName evidence="1">AB hydrolase-1 domain-containing protein</fullName>
    </recommendedName>
</protein>
<dbReference type="PRINTS" id="PR00111">
    <property type="entry name" value="ABHYDROLASE"/>
</dbReference>
<dbReference type="Gene3D" id="3.40.50.1820">
    <property type="entry name" value="alpha/beta hydrolase"/>
    <property type="match status" value="1"/>
</dbReference>
<keyword evidence="3" id="KW-1185">Reference proteome</keyword>
<dbReference type="RefSeq" id="WP_127070950.1">
    <property type="nucleotide sequence ID" value="NZ_BMKB01000002.1"/>
</dbReference>
<dbReference type="PANTHER" id="PTHR43798:SF33">
    <property type="entry name" value="HYDROLASE, PUTATIVE (AFU_ORTHOLOGUE AFUA_2G14860)-RELATED"/>
    <property type="match status" value="1"/>
</dbReference>
<dbReference type="InterPro" id="IPR050266">
    <property type="entry name" value="AB_hydrolase_sf"/>
</dbReference>
<dbReference type="InterPro" id="IPR000073">
    <property type="entry name" value="AB_hydrolase_1"/>
</dbReference>
<feature type="domain" description="AB hydrolase-1" evidence="1">
    <location>
        <begin position="24"/>
        <end position="243"/>
    </location>
</feature>
<proteinExistence type="predicted"/>
<dbReference type="Proteomes" id="UP000596977">
    <property type="component" value="Unassembled WGS sequence"/>
</dbReference>
<gene>
    <name evidence="2" type="ORF">GCM10011499_17800</name>
</gene>
<evidence type="ECO:0000313" key="3">
    <source>
        <dbReference type="Proteomes" id="UP000596977"/>
    </source>
</evidence>
<accession>A0A916RDE7</accession>
<dbReference type="OrthoDB" id="9799612at2"/>
<name>A0A916RDE7_9HYPH</name>
<evidence type="ECO:0000313" key="2">
    <source>
        <dbReference type="EMBL" id="GGA48340.1"/>
    </source>
</evidence>
<dbReference type="InterPro" id="IPR029058">
    <property type="entry name" value="AB_hydrolase_fold"/>
</dbReference>
<reference evidence="2 3" key="1">
    <citation type="journal article" date="2014" name="Int. J. Syst. Evol. Microbiol.">
        <title>Complete genome sequence of Corynebacterium casei LMG S-19264T (=DSM 44701T), isolated from a smear-ripened cheese.</title>
        <authorList>
            <consortium name="US DOE Joint Genome Institute (JGI-PGF)"/>
            <person name="Walter F."/>
            <person name="Albersmeier A."/>
            <person name="Kalinowski J."/>
            <person name="Ruckert C."/>
        </authorList>
    </citation>
    <scope>NUCLEOTIDE SEQUENCE [LARGE SCALE GENOMIC DNA]</scope>
    <source>
        <strain evidence="2 3">CGMCC 1.15896</strain>
    </source>
</reference>
<dbReference type="Pfam" id="PF12697">
    <property type="entry name" value="Abhydrolase_6"/>
    <property type="match status" value="1"/>
</dbReference>
<organism evidence="2 3">
    <name type="scientific">Pelagibacterium lentulum</name>
    <dbReference type="NCBI Taxonomy" id="2029865"/>
    <lineage>
        <taxon>Bacteria</taxon>
        <taxon>Pseudomonadati</taxon>
        <taxon>Pseudomonadota</taxon>
        <taxon>Alphaproteobacteria</taxon>
        <taxon>Hyphomicrobiales</taxon>
        <taxon>Devosiaceae</taxon>
        <taxon>Pelagibacterium</taxon>
    </lineage>
</organism>
<dbReference type="AlphaFoldDB" id="A0A916RDE7"/>
<sequence length="253" mass="27208">MTEAFAKPATAIHWLGGVERAMPVVFIHGLGADRYAWAANGPALFDSYAVYAVDLPGHGSAGSLQDNADLPLLADDVAAALEPKFSTPYCLVGHSLGGAVALSMGKRYSERIAQIVVIAPAGLGRNLDQTFLRCLPDLKTVEDARSLLERLVALPRHIRLPMAQHLLASLEVPGRRDDLRAYAGILSGLERRDVPQVQATWIWGALDSMNPLDADGFDASVDSINVIPDAGHMPQIESATKVNRLIRLALSRC</sequence>